<feature type="compositionally biased region" description="Gly residues" evidence="1">
    <location>
        <begin position="35"/>
        <end position="54"/>
    </location>
</feature>
<feature type="transmembrane region" description="Helical" evidence="2">
    <location>
        <begin position="157"/>
        <end position="184"/>
    </location>
</feature>
<evidence type="ECO:0000313" key="4">
    <source>
        <dbReference type="Proteomes" id="UP000014387"/>
    </source>
</evidence>
<keyword evidence="2" id="KW-0472">Membrane</keyword>
<feature type="compositionally biased region" description="Gly residues" evidence="1">
    <location>
        <begin position="119"/>
        <end position="130"/>
    </location>
</feature>
<keyword evidence="2" id="KW-1133">Transmembrane helix</keyword>
<keyword evidence="2" id="KW-0812">Transmembrane</keyword>
<dbReference type="RefSeq" id="WP_016444670.1">
    <property type="nucleotide sequence ID" value="NZ_KE150266.1"/>
</dbReference>
<reference evidence="3 4" key="1">
    <citation type="submission" date="2013-05" db="EMBL/GenBank/DDBJ databases">
        <title>The Genome Sequence of Actinomyces europaeus ACS-120-V-COL10B.</title>
        <authorList>
            <consortium name="The Broad Institute Genomics Platform"/>
            <person name="Earl A."/>
            <person name="Ward D."/>
            <person name="Feldgarden M."/>
            <person name="Gevers D."/>
            <person name="Saerens B."/>
            <person name="Vaneechoutte M."/>
            <person name="Walker B."/>
            <person name="Young S."/>
            <person name="Zeng Q."/>
            <person name="Gargeya S."/>
            <person name="Fitzgerald M."/>
            <person name="Haas B."/>
            <person name="Abouelleil A."/>
            <person name="Allen A.W."/>
            <person name="Alvarado L."/>
            <person name="Arachchi H.M."/>
            <person name="Berlin A.M."/>
            <person name="Chapman S.B."/>
            <person name="Gainer-Dewar J."/>
            <person name="Goldberg J."/>
            <person name="Griggs A."/>
            <person name="Gujja S."/>
            <person name="Hansen M."/>
            <person name="Howarth C."/>
            <person name="Imamovic A."/>
            <person name="Ireland A."/>
            <person name="Larimer J."/>
            <person name="McCowan C."/>
            <person name="Murphy C."/>
            <person name="Pearson M."/>
            <person name="Poon T.W."/>
            <person name="Priest M."/>
            <person name="Roberts A."/>
            <person name="Saif S."/>
            <person name="Shea T."/>
            <person name="Sisk P."/>
            <person name="Sykes S."/>
            <person name="Wortman J."/>
            <person name="Nusbaum C."/>
            <person name="Birren B."/>
        </authorList>
    </citation>
    <scope>NUCLEOTIDE SEQUENCE [LARGE SCALE GENOMIC DNA]</scope>
    <source>
        <strain evidence="3 4">ACS-120-V-Col10b</strain>
    </source>
</reference>
<organism evidence="3 4">
    <name type="scientific">Gleimia europaea ACS-120-V-Col10b</name>
    <dbReference type="NCBI Taxonomy" id="883069"/>
    <lineage>
        <taxon>Bacteria</taxon>
        <taxon>Bacillati</taxon>
        <taxon>Actinomycetota</taxon>
        <taxon>Actinomycetes</taxon>
        <taxon>Actinomycetales</taxon>
        <taxon>Actinomycetaceae</taxon>
        <taxon>Gleimia</taxon>
    </lineage>
</organism>
<feature type="transmembrane region" description="Helical" evidence="2">
    <location>
        <begin position="299"/>
        <end position="318"/>
    </location>
</feature>
<accession>A0A9W5RFT0</accession>
<evidence type="ECO:0000313" key="3">
    <source>
        <dbReference type="EMBL" id="EPD31560.1"/>
    </source>
</evidence>
<evidence type="ECO:0000256" key="1">
    <source>
        <dbReference type="SAM" id="MobiDB-lite"/>
    </source>
</evidence>
<gene>
    <name evidence="3" type="ORF">HMPREF9238_01336</name>
</gene>
<feature type="compositionally biased region" description="Basic and acidic residues" evidence="1">
    <location>
        <begin position="1"/>
        <end position="12"/>
    </location>
</feature>
<comment type="caution">
    <text evidence="3">The sequence shown here is derived from an EMBL/GenBank/DDBJ whole genome shotgun (WGS) entry which is preliminary data.</text>
</comment>
<dbReference type="EMBL" id="AGWN01000001">
    <property type="protein sequence ID" value="EPD31560.1"/>
    <property type="molecule type" value="Genomic_DNA"/>
</dbReference>
<name>A0A9W5RFT0_9ACTO</name>
<feature type="region of interest" description="Disordered" evidence="1">
    <location>
        <begin position="1"/>
        <end position="133"/>
    </location>
</feature>
<evidence type="ECO:0000256" key="2">
    <source>
        <dbReference type="SAM" id="Phobius"/>
    </source>
</evidence>
<dbReference type="Proteomes" id="UP000014387">
    <property type="component" value="Unassembled WGS sequence"/>
</dbReference>
<keyword evidence="4" id="KW-1185">Reference proteome</keyword>
<protein>
    <submittedName>
        <fullName evidence="3">Uncharacterized protein</fullName>
    </submittedName>
</protein>
<sequence>MSDNQDFDRNEPQDGGQLPEQPQFGRRIEDEPGYGQPGYGQSGQGDGQGYGGLNGEQAGHNQAGQPGYGQPDYSQSTYGNYGYGATDNRSQQGADGYGQTGYNQPGYGPAYGQPSNGQPGYGQPGYGQPGYGPAYGQNGYHGGGRAPMQLPGRGGSIAMIVIGVVMMLVIAPVAFFMSVAVGALQSLDTSSFEPVQNGGSVEVGSTGVVTVVYSNDMSGSDGASSGLDGQVGTVTPSCTLVGQNDTYPLVPVGDGEGAMASDVPAGTYTLKCENADGQGILVFGGEFFDDVISSFGPSMIISAIVGFAGLALLIWGIVKLAGVNRERRAIELRMQGW</sequence>
<proteinExistence type="predicted"/>
<dbReference type="AlphaFoldDB" id="A0A9W5RFT0"/>